<organism evidence="1">
    <name type="scientific">viral metagenome</name>
    <dbReference type="NCBI Taxonomy" id="1070528"/>
    <lineage>
        <taxon>unclassified sequences</taxon>
        <taxon>metagenomes</taxon>
        <taxon>organismal metagenomes</taxon>
    </lineage>
</organism>
<gene>
    <name evidence="1" type="ORF">TM448A00578_0016</name>
    <name evidence="2" type="ORF">TM448B02903_0015</name>
    <name evidence="3" type="ORF">TM448B07734_0006</name>
</gene>
<dbReference type="EMBL" id="MT145175">
    <property type="protein sequence ID" value="QJI04389.1"/>
    <property type="molecule type" value="Genomic_DNA"/>
</dbReference>
<proteinExistence type="predicted"/>
<dbReference type="EMBL" id="MT144026">
    <property type="protein sequence ID" value="QJA46930.1"/>
    <property type="molecule type" value="Genomic_DNA"/>
</dbReference>
<sequence length="49" mass="6068">MNEKEKERIKQVVRDMFNFYAFHMEPEEEERYFLVKDRDAIISVIEKAD</sequence>
<evidence type="ECO:0000313" key="2">
    <source>
        <dbReference type="EMBL" id="QJI02051.1"/>
    </source>
</evidence>
<reference evidence="1" key="1">
    <citation type="submission" date="2020-03" db="EMBL/GenBank/DDBJ databases">
        <title>The deep terrestrial virosphere.</title>
        <authorList>
            <person name="Holmfeldt K."/>
            <person name="Nilsson E."/>
            <person name="Simone D."/>
            <person name="Lopez-Fernandez M."/>
            <person name="Wu X."/>
            <person name="de Brujin I."/>
            <person name="Lundin D."/>
            <person name="Andersson A."/>
            <person name="Bertilsson S."/>
            <person name="Dopson M."/>
        </authorList>
    </citation>
    <scope>NUCLEOTIDE SEQUENCE</scope>
    <source>
        <strain evidence="1">TM448A00578</strain>
        <strain evidence="2">TM448B02903</strain>
        <strain evidence="3">TM448B07734</strain>
    </source>
</reference>
<dbReference type="AlphaFoldDB" id="A0A6H1ZIA7"/>
<protein>
    <submittedName>
        <fullName evidence="1">Uncharacterized protein</fullName>
    </submittedName>
</protein>
<evidence type="ECO:0000313" key="3">
    <source>
        <dbReference type="EMBL" id="QJI04389.1"/>
    </source>
</evidence>
<name>A0A6H1ZIA7_9ZZZZ</name>
<dbReference type="EMBL" id="MT144971">
    <property type="protein sequence ID" value="QJI02051.1"/>
    <property type="molecule type" value="Genomic_DNA"/>
</dbReference>
<accession>A0A6H1ZIA7</accession>
<evidence type="ECO:0000313" key="1">
    <source>
        <dbReference type="EMBL" id="QJA46930.1"/>
    </source>
</evidence>